<dbReference type="RefSeq" id="WP_039332854.1">
    <property type="nucleotide sequence ID" value="NZ_JTJJ01000056.1"/>
</dbReference>
<evidence type="ECO:0000313" key="1">
    <source>
        <dbReference type="EMBL" id="KHJ67161.1"/>
    </source>
</evidence>
<gene>
    <name evidence="1" type="ORF">QU24_15665</name>
</gene>
<reference evidence="1 2" key="1">
    <citation type="submission" date="2014-11" db="EMBL/GenBank/DDBJ databases">
        <title>Genome sequencing of Pantoea rodasii ND03.</title>
        <authorList>
            <person name="Muhamad Yunos N.Y."/>
            <person name="Chan K.-G."/>
        </authorList>
    </citation>
    <scope>NUCLEOTIDE SEQUENCE [LARGE SCALE GENOMIC DNA]</scope>
    <source>
        <strain evidence="1 2">ND03</strain>
    </source>
</reference>
<accession>A0A0B1R688</accession>
<name>A0A0B1R688_9GAMM</name>
<proteinExistence type="predicted"/>
<sequence length="96" mass="10770">MNRSDLQKIIDEIIGEATLALLIKAGPISNIALINQLKVMQEQAEQETRRQHIALAIKEVNECIAVNQGVKRKNNDEDSVVYLFPESYGGGNQRKH</sequence>
<comment type="caution">
    <text evidence="1">The sequence shown here is derived from an EMBL/GenBank/DDBJ whole genome shotgun (WGS) entry which is preliminary data.</text>
</comment>
<dbReference type="Proteomes" id="UP000030853">
    <property type="component" value="Unassembled WGS sequence"/>
</dbReference>
<evidence type="ECO:0000313" key="2">
    <source>
        <dbReference type="Proteomes" id="UP000030853"/>
    </source>
</evidence>
<protein>
    <submittedName>
        <fullName evidence="1">Uncharacterized protein</fullName>
    </submittedName>
</protein>
<dbReference type="EMBL" id="JTJJ01000056">
    <property type="protein sequence ID" value="KHJ67161.1"/>
    <property type="molecule type" value="Genomic_DNA"/>
</dbReference>
<organism evidence="1 2">
    <name type="scientific">Pantoea rodasii</name>
    <dbReference type="NCBI Taxonomy" id="1076549"/>
    <lineage>
        <taxon>Bacteria</taxon>
        <taxon>Pseudomonadati</taxon>
        <taxon>Pseudomonadota</taxon>
        <taxon>Gammaproteobacteria</taxon>
        <taxon>Enterobacterales</taxon>
        <taxon>Erwiniaceae</taxon>
        <taxon>Pantoea</taxon>
    </lineage>
</organism>
<dbReference type="AlphaFoldDB" id="A0A0B1R688"/>